<dbReference type="Proteomes" id="UP000678393">
    <property type="component" value="Unassembled WGS sequence"/>
</dbReference>
<feature type="transmembrane region" description="Helical" evidence="2">
    <location>
        <begin position="27"/>
        <end position="49"/>
    </location>
</feature>
<dbReference type="InterPro" id="IPR032010">
    <property type="entry name" value="APD1-4_M"/>
</dbReference>
<feature type="transmembrane region" description="Helical" evidence="2">
    <location>
        <begin position="292"/>
        <end position="318"/>
    </location>
</feature>
<dbReference type="AlphaFoldDB" id="A0A8S3YWA1"/>
<feature type="domain" description="E3 ubiquitin-protein ligase APD1-4 middle" evidence="3">
    <location>
        <begin position="199"/>
        <end position="308"/>
    </location>
</feature>
<evidence type="ECO:0000256" key="1">
    <source>
        <dbReference type="SAM" id="MobiDB-lite"/>
    </source>
</evidence>
<sequence length="369" mass="41959">MRQGFRPLLVPPYSQSHALVSDSRRPFLCLVVTLVVILLVITIFGMSAWNAYEHRFGKNTFVFYSGDEVALSQTASDFSATFCDSYKVSLQGAGQVFLLPSAATVNATAVEHVPVNIHQLPYREFNVVHKFLLQQSTVNVTACRRGGSVYSRAEIMLIQGDKNFYRWRRNIYCSDCVLRRVHIRDDAVCDHARQLPRLYHKITRDDRYFLFVFNGRPDSRPRLLSLGILLSGMISRTHFDLSDAEKTCYIVNSSSCIFTLPWGSTKDVVVKFGGPDSDSFRDTLSTSCQARVVFWVCLFGILPLVCIFVTLTSVYCFLRRKRIIITRFSRGCNDEMANERTRLLQRQNQQSPNYVPQNDNGGTVAIQQG</sequence>
<proteinExistence type="predicted"/>
<feature type="region of interest" description="Disordered" evidence="1">
    <location>
        <begin position="348"/>
        <end position="369"/>
    </location>
</feature>
<gene>
    <name evidence="4" type="ORF">CUNI_LOCUS5008</name>
</gene>
<organism evidence="4 5">
    <name type="scientific">Candidula unifasciata</name>
    <dbReference type="NCBI Taxonomy" id="100452"/>
    <lineage>
        <taxon>Eukaryota</taxon>
        <taxon>Metazoa</taxon>
        <taxon>Spiralia</taxon>
        <taxon>Lophotrochozoa</taxon>
        <taxon>Mollusca</taxon>
        <taxon>Gastropoda</taxon>
        <taxon>Heterobranchia</taxon>
        <taxon>Euthyneura</taxon>
        <taxon>Panpulmonata</taxon>
        <taxon>Eupulmonata</taxon>
        <taxon>Stylommatophora</taxon>
        <taxon>Helicina</taxon>
        <taxon>Helicoidea</taxon>
        <taxon>Geomitridae</taxon>
        <taxon>Candidula</taxon>
    </lineage>
</organism>
<dbReference type="Pfam" id="PF16041">
    <property type="entry name" value="APD1-4_M"/>
    <property type="match status" value="1"/>
</dbReference>
<dbReference type="PANTHER" id="PTHR39077:SF1">
    <property type="entry name" value="E3 UBIQUITIN-PROTEIN LIGASE APD1-4 MIDDLE DOMAIN-CONTAINING PROTEIN"/>
    <property type="match status" value="1"/>
</dbReference>
<keyword evidence="2" id="KW-1133">Transmembrane helix</keyword>
<evidence type="ECO:0000259" key="3">
    <source>
        <dbReference type="Pfam" id="PF16041"/>
    </source>
</evidence>
<keyword evidence="2" id="KW-0812">Transmembrane</keyword>
<evidence type="ECO:0000313" key="4">
    <source>
        <dbReference type="EMBL" id="CAG5119450.1"/>
    </source>
</evidence>
<evidence type="ECO:0000313" key="5">
    <source>
        <dbReference type="Proteomes" id="UP000678393"/>
    </source>
</evidence>
<keyword evidence="5" id="KW-1185">Reference proteome</keyword>
<protein>
    <recommendedName>
        <fullName evidence="3">E3 ubiquitin-protein ligase APD1-4 middle domain-containing protein</fullName>
    </recommendedName>
</protein>
<reference evidence="4" key="1">
    <citation type="submission" date="2021-04" db="EMBL/GenBank/DDBJ databases">
        <authorList>
            <consortium name="Molecular Ecology Group"/>
        </authorList>
    </citation>
    <scope>NUCLEOTIDE SEQUENCE</scope>
</reference>
<dbReference type="OrthoDB" id="6375539at2759"/>
<dbReference type="PANTHER" id="PTHR39077">
    <property type="entry name" value="DUF4793 DOMAIN-CONTAINING PROTEIN"/>
    <property type="match status" value="1"/>
</dbReference>
<dbReference type="EMBL" id="CAJHNH020000713">
    <property type="protein sequence ID" value="CAG5119450.1"/>
    <property type="molecule type" value="Genomic_DNA"/>
</dbReference>
<name>A0A8S3YWA1_9EUPU</name>
<evidence type="ECO:0000256" key="2">
    <source>
        <dbReference type="SAM" id="Phobius"/>
    </source>
</evidence>
<comment type="caution">
    <text evidence="4">The sequence shown here is derived from an EMBL/GenBank/DDBJ whole genome shotgun (WGS) entry which is preliminary data.</text>
</comment>
<accession>A0A8S3YWA1</accession>
<keyword evidence="2" id="KW-0472">Membrane</keyword>